<protein>
    <submittedName>
        <fullName evidence="1">Uncharacterized protein</fullName>
    </submittedName>
</protein>
<organism evidence="1 2">
    <name type="scientific">Coprococcus comes ATCC 27758</name>
    <dbReference type="NCBI Taxonomy" id="470146"/>
    <lineage>
        <taxon>Bacteria</taxon>
        <taxon>Bacillati</taxon>
        <taxon>Bacillota</taxon>
        <taxon>Clostridia</taxon>
        <taxon>Lachnospirales</taxon>
        <taxon>Lachnospiraceae</taxon>
        <taxon>Coprococcus</taxon>
    </lineage>
</organism>
<accession>C0BA19</accession>
<reference evidence="1 2" key="2">
    <citation type="submission" date="2009-03" db="EMBL/GenBank/DDBJ databases">
        <title>Draft genome sequence of Coprococcus comes (ATCC 27758).</title>
        <authorList>
            <person name="Sudarsanam P."/>
            <person name="Ley R."/>
            <person name="Guruge J."/>
            <person name="Turnbaugh P.J."/>
            <person name="Mahowald M."/>
            <person name="Liep D."/>
            <person name="Gordon J."/>
        </authorList>
    </citation>
    <scope>NUCLEOTIDE SEQUENCE [LARGE SCALE GENOMIC DNA]</scope>
    <source>
        <strain evidence="1 2">ATCC 27758</strain>
    </source>
</reference>
<sequence length="98" mass="11299">MERLIDADKLIRRMRIDMDRMKYQYNLDVIEGMSLAIGYIVGSPTAYDPDKVIEKLQVLSDKADDDIAVCEADTCQYYDGYGDGLDRAIEIVKRGWKR</sequence>
<evidence type="ECO:0000313" key="2">
    <source>
        <dbReference type="Proteomes" id="UP000003793"/>
    </source>
</evidence>
<evidence type="ECO:0000313" key="1">
    <source>
        <dbReference type="EMBL" id="EEG89661.1"/>
    </source>
</evidence>
<proteinExistence type="predicted"/>
<dbReference type="AlphaFoldDB" id="C0BA19"/>
<comment type="caution">
    <text evidence="1">The sequence shown here is derived from an EMBL/GenBank/DDBJ whole genome shotgun (WGS) entry which is preliminary data.</text>
</comment>
<dbReference type="RefSeq" id="WP_008375385.1">
    <property type="nucleotide sequence ID" value="NZ_CP102277.1"/>
</dbReference>
<gene>
    <name evidence="1" type="ORF">COPCOM_02646</name>
</gene>
<dbReference type="GeneID" id="92825017"/>
<dbReference type="EMBL" id="ABVR01000041">
    <property type="protein sequence ID" value="EEG89661.1"/>
    <property type="molecule type" value="Genomic_DNA"/>
</dbReference>
<reference evidence="1 2" key="1">
    <citation type="submission" date="2009-02" db="EMBL/GenBank/DDBJ databases">
        <authorList>
            <person name="Fulton L."/>
            <person name="Clifton S."/>
            <person name="Fulton B."/>
            <person name="Xu J."/>
            <person name="Minx P."/>
            <person name="Pepin K.H."/>
            <person name="Johnson M."/>
            <person name="Bhonagiri V."/>
            <person name="Nash W.E."/>
            <person name="Mardis E.R."/>
            <person name="Wilson R.K."/>
        </authorList>
    </citation>
    <scope>NUCLEOTIDE SEQUENCE [LARGE SCALE GENOMIC DNA]</scope>
    <source>
        <strain evidence="1 2">ATCC 27758</strain>
    </source>
</reference>
<dbReference type="Proteomes" id="UP000003793">
    <property type="component" value="Unassembled WGS sequence"/>
</dbReference>
<name>C0BA19_9FIRM</name>
<dbReference type="HOGENOM" id="CLU_2328913_0_0_9"/>